<dbReference type="Proteomes" id="UP001595699">
    <property type="component" value="Unassembled WGS sequence"/>
</dbReference>
<reference evidence="3" key="1">
    <citation type="journal article" date="2019" name="Int. J. Syst. Evol. Microbiol.">
        <title>The Global Catalogue of Microorganisms (GCM) 10K type strain sequencing project: providing services to taxonomists for standard genome sequencing and annotation.</title>
        <authorList>
            <consortium name="The Broad Institute Genomics Platform"/>
            <consortium name="The Broad Institute Genome Sequencing Center for Infectious Disease"/>
            <person name="Wu L."/>
            <person name="Ma J."/>
        </authorList>
    </citation>
    <scope>NUCLEOTIDE SEQUENCE [LARGE SCALE GENOMIC DNA]</scope>
    <source>
        <strain evidence="3">CGMCC 4.7241</strain>
    </source>
</reference>
<dbReference type="PROSITE" id="PS01124">
    <property type="entry name" value="HTH_ARAC_FAMILY_2"/>
    <property type="match status" value="1"/>
</dbReference>
<sequence>MGLEFEQRGSDSPYVERIWRSRSAGLDRMTSVATAHWTMVFWVEAGEFHAAVQGPETRAASAPVPEDATFLGVRFALGTTMPWLPIGQLVDGFAELPDASRRSFRLNGSSWSVPDFDNVESFVRRFARTGGLVRDGVVREVLAGGAPDLSVRSVRRHFLGATGLTPGAIRQIERARRAAVLIQAGVPIADVTSDVGYFDHAHLARSLRRFIGQSATELRGEAPEQLSLLYKP</sequence>
<organism evidence="2 3">
    <name type="scientific">Tenggerimyces flavus</name>
    <dbReference type="NCBI Taxonomy" id="1708749"/>
    <lineage>
        <taxon>Bacteria</taxon>
        <taxon>Bacillati</taxon>
        <taxon>Actinomycetota</taxon>
        <taxon>Actinomycetes</taxon>
        <taxon>Propionibacteriales</taxon>
        <taxon>Nocardioidaceae</taxon>
        <taxon>Tenggerimyces</taxon>
    </lineage>
</organism>
<dbReference type="SMART" id="SM00342">
    <property type="entry name" value="HTH_ARAC"/>
    <property type="match status" value="1"/>
</dbReference>
<evidence type="ECO:0000259" key="1">
    <source>
        <dbReference type="PROSITE" id="PS01124"/>
    </source>
</evidence>
<name>A0ABV7YD40_9ACTN</name>
<keyword evidence="3" id="KW-1185">Reference proteome</keyword>
<evidence type="ECO:0000313" key="2">
    <source>
        <dbReference type="EMBL" id="MFC3762709.1"/>
    </source>
</evidence>
<feature type="domain" description="HTH araC/xylS-type" evidence="1">
    <location>
        <begin position="149"/>
        <end position="221"/>
    </location>
</feature>
<dbReference type="Gene3D" id="1.10.10.60">
    <property type="entry name" value="Homeodomain-like"/>
    <property type="match status" value="1"/>
</dbReference>
<dbReference type="RefSeq" id="WP_205122711.1">
    <property type="nucleotide sequence ID" value="NZ_JAFBCM010000001.1"/>
</dbReference>
<proteinExistence type="predicted"/>
<dbReference type="InterPro" id="IPR018060">
    <property type="entry name" value="HTH_AraC"/>
</dbReference>
<evidence type="ECO:0000313" key="3">
    <source>
        <dbReference type="Proteomes" id="UP001595699"/>
    </source>
</evidence>
<protein>
    <submittedName>
        <fullName evidence="2">Helix-turn-helix domain-containing protein</fullName>
    </submittedName>
</protein>
<dbReference type="EMBL" id="JBHRZH010000016">
    <property type="protein sequence ID" value="MFC3762709.1"/>
    <property type="molecule type" value="Genomic_DNA"/>
</dbReference>
<accession>A0ABV7YD40</accession>
<dbReference type="Pfam" id="PF12833">
    <property type="entry name" value="HTH_18"/>
    <property type="match status" value="1"/>
</dbReference>
<comment type="caution">
    <text evidence="2">The sequence shown here is derived from an EMBL/GenBank/DDBJ whole genome shotgun (WGS) entry which is preliminary data.</text>
</comment>
<gene>
    <name evidence="2" type="ORF">ACFOUW_17840</name>
</gene>